<dbReference type="InterPro" id="IPR013382">
    <property type="entry name" value="CRISPR-assoc_prot_Cse2"/>
</dbReference>
<sequence>MMYEIERTTDRIIIRRLYRNGDPDKAVLAGLKNATSMASPHAQVAWPLIMANLDKKYLSRSGEPTQGEVAVYTAIRFYALHQQGQDQCVYASARAKEDAGQPLFEALAKLRQNTDMQTRLDNRVKPLLATSNAASVINSLAQLVKILKSANKSQKIDYALLAQDLYGLQGSYEQSNRTRLRWGQQYYWSNQATVEIKGDQNHD</sequence>
<organism evidence="1 2">
    <name type="scientific">Lactiplantibacillus mudanjiangensis</name>
    <dbReference type="NCBI Taxonomy" id="1296538"/>
    <lineage>
        <taxon>Bacteria</taxon>
        <taxon>Bacillati</taxon>
        <taxon>Bacillota</taxon>
        <taxon>Bacilli</taxon>
        <taxon>Lactobacillales</taxon>
        <taxon>Lactobacillaceae</taxon>
        <taxon>Lactiplantibacillus</taxon>
    </lineage>
</organism>
<evidence type="ECO:0000313" key="2">
    <source>
        <dbReference type="Proteomes" id="UP000289996"/>
    </source>
</evidence>
<dbReference type="Proteomes" id="UP000289996">
    <property type="component" value="Unassembled WGS sequence"/>
</dbReference>
<proteinExistence type="predicted"/>
<dbReference type="OrthoDB" id="1753036at2"/>
<dbReference type="RefSeq" id="WP_130851146.1">
    <property type="nucleotide sequence ID" value="NZ_UYIG01000001.1"/>
</dbReference>
<dbReference type="InterPro" id="IPR038287">
    <property type="entry name" value="Cse2_sf"/>
</dbReference>
<dbReference type="EMBL" id="UYIG01000001">
    <property type="protein sequence ID" value="VDG26735.1"/>
    <property type="molecule type" value="Genomic_DNA"/>
</dbReference>
<accession>A0A660E1T5</accession>
<dbReference type="NCBIfam" id="TIGR02548">
    <property type="entry name" value="casB_cse2"/>
    <property type="match status" value="1"/>
</dbReference>
<gene>
    <name evidence="1" type="ORF">MUDAN_MDHGFNIF_00139</name>
</gene>
<dbReference type="CDD" id="cd09731">
    <property type="entry name" value="Cse2_I-E"/>
    <property type="match status" value="1"/>
</dbReference>
<evidence type="ECO:0000313" key="1">
    <source>
        <dbReference type="EMBL" id="VDG26735.1"/>
    </source>
</evidence>
<keyword evidence="2" id="KW-1185">Reference proteome</keyword>
<reference evidence="1 2" key="1">
    <citation type="submission" date="2018-11" db="EMBL/GenBank/DDBJ databases">
        <authorList>
            <person name="Wuyts S."/>
        </authorList>
    </citation>
    <scope>NUCLEOTIDE SEQUENCE [LARGE SCALE GENOMIC DNA]</scope>
    <source>
        <strain evidence="1">Lactobacillus mudanjiangensis AMBF249</strain>
    </source>
</reference>
<dbReference type="Gene3D" id="1.10.520.40">
    <property type="entry name" value="CRISPR-associated protein Cse2"/>
    <property type="match status" value="1"/>
</dbReference>
<dbReference type="Pfam" id="PF09485">
    <property type="entry name" value="CRISPR_Cse2"/>
    <property type="match status" value="1"/>
</dbReference>
<protein>
    <submittedName>
        <fullName evidence="1">Type I-E CRISPR-associated protein Cse2/CasB [Lactobacillus brevis]</fullName>
    </submittedName>
</protein>
<name>A0A660E1T5_9LACO</name>
<dbReference type="AlphaFoldDB" id="A0A660E1T5"/>